<keyword evidence="3" id="KW-1185">Reference proteome</keyword>
<comment type="caution">
    <text evidence="2">The sequence shown here is derived from an EMBL/GenBank/DDBJ whole genome shotgun (WGS) entry which is preliminary data.</text>
</comment>
<reference evidence="2 3" key="1">
    <citation type="journal article" date="2013" name="Genome Announc.">
        <title>Genome Sequence of Streptomyces violaceusniger Strain SPC6, a Halotolerant Streptomycete That Exhibits Rapid Growth and Development.</title>
        <authorList>
            <person name="Chen X."/>
            <person name="Zhang B."/>
            <person name="Zhang W."/>
            <person name="Wu X."/>
            <person name="Zhang M."/>
            <person name="Chen T."/>
            <person name="Liu G."/>
            <person name="Dyson P."/>
        </authorList>
    </citation>
    <scope>NUCLEOTIDE SEQUENCE [LARGE SCALE GENOMIC DNA]</scope>
    <source>
        <strain evidence="2 3">SPC6</strain>
    </source>
</reference>
<feature type="compositionally biased region" description="Low complexity" evidence="1">
    <location>
        <begin position="76"/>
        <end position="88"/>
    </location>
</feature>
<name>A0A1D3DRT5_9ACTN</name>
<organism evidence="2 3">
    <name type="scientific">Streptomyces thermolilacinus SPC6</name>
    <dbReference type="NCBI Taxonomy" id="1306406"/>
    <lineage>
        <taxon>Bacteria</taxon>
        <taxon>Bacillati</taxon>
        <taxon>Actinomycetota</taxon>
        <taxon>Actinomycetes</taxon>
        <taxon>Kitasatosporales</taxon>
        <taxon>Streptomycetaceae</taxon>
        <taxon>Streptomyces</taxon>
    </lineage>
</organism>
<evidence type="ECO:0000256" key="1">
    <source>
        <dbReference type="SAM" id="MobiDB-lite"/>
    </source>
</evidence>
<sequence>MRGLSGSSLSGTRGTGGTPAPGPGSDNTGSSASGRAAGRAAVAGLAAAGVLGLLTAACSTGGTGTRDEGAAPTDQAAPSGRPSAAASAASPFRRVDVIALLKGDPKVGEQVKRDLKPCAADAYPVDTSYGNLTGTGVADVVVNVMTCGDAVGVGTYVYRMRDKAYENVFALEEPAVYSEIDRGDLVVTKQVYAKGDPIAYPSGEDVITYRWSSDRFTEHYMVHNEYSKAVEGGDITGPAPTAPSEN</sequence>
<dbReference type="STRING" id="1306406.J116_011565"/>
<gene>
    <name evidence="2" type="ORF">J116_011565</name>
</gene>
<dbReference type="eggNOG" id="ENOG502ZWYH">
    <property type="taxonomic scope" value="Bacteria"/>
</dbReference>
<evidence type="ECO:0000313" key="2">
    <source>
        <dbReference type="EMBL" id="OEJ95033.1"/>
    </source>
</evidence>
<dbReference type="AlphaFoldDB" id="A0A1D3DRT5"/>
<feature type="region of interest" description="Disordered" evidence="1">
    <location>
        <begin position="1"/>
        <end position="36"/>
    </location>
</feature>
<dbReference type="OrthoDB" id="3824278at2"/>
<feature type="region of interest" description="Disordered" evidence="1">
    <location>
        <begin position="61"/>
        <end position="88"/>
    </location>
</feature>
<dbReference type="Proteomes" id="UP000095329">
    <property type="component" value="Unassembled WGS sequence"/>
</dbReference>
<evidence type="ECO:0000313" key="3">
    <source>
        <dbReference type="Proteomes" id="UP000095329"/>
    </source>
</evidence>
<dbReference type="EMBL" id="ASHX02000001">
    <property type="protein sequence ID" value="OEJ95033.1"/>
    <property type="molecule type" value="Genomic_DNA"/>
</dbReference>
<dbReference type="RefSeq" id="WP_028963941.1">
    <property type="nucleotide sequence ID" value="NZ_ASHX02000001.1"/>
</dbReference>
<accession>A0A1D3DRT5</accession>
<feature type="compositionally biased region" description="Low complexity" evidence="1">
    <location>
        <begin position="1"/>
        <end position="12"/>
    </location>
</feature>
<protein>
    <recommendedName>
        <fullName evidence="4">Lipoprotein CseA</fullName>
    </recommendedName>
</protein>
<proteinExistence type="predicted"/>
<evidence type="ECO:0008006" key="4">
    <source>
        <dbReference type="Google" id="ProtNLM"/>
    </source>
</evidence>